<protein>
    <recommendedName>
        <fullName evidence="3">Protein kinase domain-containing protein</fullName>
    </recommendedName>
</protein>
<sequence>MSEVNANSITWHQKWNIITNISVGLANIHCLESVHKVLHLGNVLKSEILCGKEYIQKSDIYSLGIIINDHYLALDICRR</sequence>
<dbReference type="InterPro" id="IPR011009">
    <property type="entry name" value="Kinase-like_dom_sf"/>
</dbReference>
<dbReference type="EMBL" id="QKYT01000147">
    <property type="protein sequence ID" value="RIA91637.1"/>
    <property type="molecule type" value="Genomic_DNA"/>
</dbReference>
<keyword evidence="2" id="KW-1185">Reference proteome</keyword>
<gene>
    <name evidence="1" type="ORF">C1645_767065</name>
</gene>
<evidence type="ECO:0000313" key="1">
    <source>
        <dbReference type="EMBL" id="RIA91637.1"/>
    </source>
</evidence>
<proteinExistence type="predicted"/>
<evidence type="ECO:0008006" key="3">
    <source>
        <dbReference type="Google" id="ProtNLM"/>
    </source>
</evidence>
<accession>A0A397T628</accession>
<reference evidence="1 2" key="1">
    <citation type="submission" date="2018-06" db="EMBL/GenBank/DDBJ databases">
        <title>Comparative genomics reveals the genomic features of Rhizophagus irregularis, R. cerebriforme, R. diaphanum and Gigaspora rosea, and their symbiotic lifestyle signature.</title>
        <authorList>
            <person name="Morin E."/>
            <person name="San Clemente H."/>
            <person name="Chen E.C.H."/>
            <person name="De La Providencia I."/>
            <person name="Hainaut M."/>
            <person name="Kuo A."/>
            <person name="Kohler A."/>
            <person name="Murat C."/>
            <person name="Tang N."/>
            <person name="Roy S."/>
            <person name="Loubradou J."/>
            <person name="Henrissat B."/>
            <person name="Grigoriev I.V."/>
            <person name="Corradi N."/>
            <person name="Roux C."/>
            <person name="Martin F.M."/>
        </authorList>
    </citation>
    <scope>NUCLEOTIDE SEQUENCE [LARGE SCALE GENOMIC DNA]</scope>
    <source>
        <strain evidence="1 2">DAOM 227022</strain>
    </source>
</reference>
<organism evidence="1 2">
    <name type="scientific">Glomus cerebriforme</name>
    <dbReference type="NCBI Taxonomy" id="658196"/>
    <lineage>
        <taxon>Eukaryota</taxon>
        <taxon>Fungi</taxon>
        <taxon>Fungi incertae sedis</taxon>
        <taxon>Mucoromycota</taxon>
        <taxon>Glomeromycotina</taxon>
        <taxon>Glomeromycetes</taxon>
        <taxon>Glomerales</taxon>
        <taxon>Glomeraceae</taxon>
        <taxon>Glomus</taxon>
    </lineage>
</organism>
<dbReference type="SUPFAM" id="SSF56112">
    <property type="entry name" value="Protein kinase-like (PK-like)"/>
    <property type="match status" value="1"/>
</dbReference>
<comment type="caution">
    <text evidence="1">The sequence shown here is derived from an EMBL/GenBank/DDBJ whole genome shotgun (WGS) entry which is preliminary data.</text>
</comment>
<dbReference type="AlphaFoldDB" id="A0A397T628"/>
<dbReference type="Gene3D" id="1.10.510.10">
    <property type="entry name" value="Transferase(Phosphotransferase) domain 1"/>
    <property type="match status" value="1"/>
</dbReference>
<name>A0A397T628_9GLOM</name>
<evidence type="ECO:0000313" key="2">
    <source>
        <dbReference type="Proteomes" id="UP000265703"/>
    </source>
</evidence>
<dbReference type="OrthoDB" id="4062651at2759"/>
<dbReference type="Proteomes" id="UP000265703">
    <property type="component" value="Unassembled WGS sequence"/>
</dbReference>